<comment type="similarity">
    <text evidence="1">Belongs to the bacterial solute-binding protein 5 family.</text>
</comment>
<dbReference type="InterPro" id="IPR030678">
    <property type="entry name" value="Peptide/Ni-bd"/>
</dbReference>
<sequence length="503" mass="55117">MRRFAAVLAVAVLAPTAAALAGAADPGTVVITQGVDASTLDPLKASVTPDTNVQAQIFDTLARRSADGTSIQPQLATSWKRIAPAIWEFRLRRGVTFSNGDPFTSADVKFSVEKILDPAYKSQQVPRVDTIVKVETPDPYTVRFVTKRPTPLAPAITRPIFIADAKYWTEHGDAYIAEHPMGTGPYVLASWRRDDALELAVNPHWWGGTPPASKVIFKPIPEAGTRVSALRTGAADLITNVPYQYATLLAGGTSTRMASAKSVRVLFIAFNTLQPGPQQNVLVRQALNYAIDVPAIVKAVLGGRAYELGEPLPANFFGYDPALPSYAHDLAKAKALLAKAGYPDGKGLNLALYGPQGRYNSDKEVALAIAGQLQAAGVHVDVHTEEWVSYYRRVLQRQVSPMYLLGWGNITYDADNTLSSQLTSDAVSSTYANPAFDKLVDAARYELDPAKRRALYAKAMRIVHDDAPWLFLFEYEDLYATSKRLHWQPRPDEAIYVTEMRLQ</sequence>
<dbReference type="Gene3D" id="3.10.105.10">
    <property type="entry name" value="Dipeptide-binding Protein, Domain 3"/>
    <property type="match status" value="1"/>
</dbReference>
<evidence type="ECO:0000259" key="5">
    <source>
        <dbReference type="Pfam" id="PF00496"/>
    </source>
</evidence>
<name>A0AAN1XU35_UNVUL</name>
<evidence type="ECO:0000313" key="6">
    <source>
        <dbReference type="EMBL" id="BDE05600.1"/>
    </source>
</evidence>
<keyword evidence="3 4" id="KW-0732">Signal</keyword>
<dbReference type="Gene3D" id="3.90.76.10">
    <property type="entry name" value="Dipeptide-binding Protein, Domain 1"/>
    <property type="match status" value="1"/>
</dbReference>
<dbReference type="AlphaFoldDB" id="A0AAN1XU35"/>
<gene>
    <name evidence="6" type="ORF">WPS_08760</name>
</gene>
<organism evidence="6 7">
    <name type="scientific">Vulcanimicrobium alpinum</name>
    <dbReference type="NCBI Taxonomy" id="3016050"/>
    <lineage>
        <taxon>Bacteria</taxon>
        <taxon>Bacillati</taxon>
        <taxon>Vulcanimicrobiota</taxon>
        <taxon>Vulcanimicrobiia</taxon>
        <taxon>Vulcanimicrobiales</taxon>
        <taxon>Vulcanimicrobiaceae</taxon>
        <taxon>Vulcanimicrobium</taxon>
    </lineage>
</organism>
<dbReference type="GO" id="GO:0015833">
    <property type="term" value="P:peptide transport"/>
    <property type="evidence" value="ECO:0007669"/>
    <property type="project" value="TreeGrafter"/>
</dbReference>
<evidence type="ECO:0000313" key="7">
    <source>
        <dbReference type="Proteomes" id="UP001317532"/>
    </source>
</evidence>
<dbReference type="PANTHER" id="PTHR30290">
    <property type="entry name" value="PERIPLASMIC BINDING COMPONENT OF ABC TRANSPORTER"/>
    <property type="match status" value="1"/>
</dbReference>
<dbReference type="PANTHER" id="PTHR30290:SF9">
    <property type="entry name" value="OLIGOPEPTIDE-BINDING PROTEIN APPA"/>
    <property type="match status" value="1"/>
</dbReference>
<evidence type="ECO:0000256" key="4">
    <source>
        <dbReference type="SAM" id="SignalP"/>
    </source>
</evidence>
<dbReference type="SUPFAM" id="SSF53850">
    <property type="entry name" value="Periplasmic binding protein-like II"/>
    <property type="match status" value="1"/>
</dbReference>
<dbReference type="KEGG" id="vab:WPS_08760"/>
<dbReference type="Gene3D" id="3.40.190.10">
    <property type="entry name" value="Periplasmic binding protein-like II"/>
    <property type="match status" value="1"/>
</dbReference>
<dbReference type="InterPro" id="IPR039424">
    <property type="entry name" value="SBP_5"/>
</dbReference>
<keyword evidence="7" id="KW-1185">Reference proteome</keyword>
<feature type="domain" description="Solute-binding protein family 5" evidence="5">
    <location>
        <begin position="71"/>
        <end position="426"/>
    </location>
</feature>
<dbReference type="EMBL" id="AP025523">
    <property type="protein sequence ID" value="BDE05600.1"/>
    <property type="molecule type" value="Genomic_DNA"/>
</dbReference>
<dbReference type="InterPro" id="IPR000914">
    <property type="entry name" value="SBP_5_dom"/>
</dbReference>
<keyword evidence="2" id="KW-0813">Transport</keyword>
<dbReference type="Proteomes" id="UP001317532">
    <property type="component" value="Chromosome"/>
</dbReference>
<dbReference type="PIRSF" id="PIRSF002741">
    <property type="entry name" value="MppA"/>
    <property type="match status" value="1"/>
</dbReference>
<evidence type="ECO:0000256" key="2">
    <source>
        <dbReference type="ARBA" id="ARBA00022448"/>
    </source>
</evidence>
<dbReference type="Pfam" id="PF00496">
    <property type="entry name" value="SBP_bac_5"/>
    <property type="match status" value="1"/>
</dbReference>
<feature type="signal peptide" evidence="4">
    <location>
        <begin position="1"/>
        <end position="23"/>
    </location>
</feature>
<evidence type="ECO:0000256" key="1">
    <source>
        <dbReference type="ARBA" id="ARBA00005695"/>
    </source>
</evidence>
<reference evidence="6 7" key="1">
    <citation type="journal article" date="2022" name="ISME Commun">
        <title>Vulcanimicrobium alpinus gen. nov. sp. nov., the first cultivated representative of the candidate phylum 'Eremiobacterota', is a metabolically versatile aerobic anoxygenic phototroph.</title>
        <authorList>
            <person name="Yabe S."/>
            <person name="Muto K."/>
            <person name="Abe K."/>
            <person name="Yokota A."/>
            <person name="Staudigel H."/>
            <person name="Tebo B.M."/>
        </authorList>
    </citation>
    <scope>NUCLEOTIDE SEQUENCE [LARGE SCALE GENOMIC DNA]</scope>
    <source>
        <strain evidence="6 7">WC8-2</strain>
    </source>
</reference>
<dbReference type="GO" id="GO:0042597">
    <property type="term" value="C:periplasmic space"/>
    <property type="evidence" value="ECO:0007669"/>
    <property type="project" value="UniProtKB-ARBA"/>
</dbReference>
<feature type="chain" id="PRO_5042977592" evidence="4">
    <location>
        <begin position="24"/>
        <end position="503"/>
    </location>
</feature>
<accession>A0AAN1XU35</accession>
<dbReference type="GO" id="GO:1904680">
    <property type="term" value="F:peptide transmembrane transporter activity"/>
    <property type="evidence" value="ECO:0007669"/>
    <property type="project" value="TreeGrafter"/>
</dbReference>
<dbReference type="GO" id="GO:0043190">
    <property type="term" value="C:ATP-binding cassette (ABC) transporter complex"/>
    <property type="evidence" value="ECO:0007669"/>
    <property type="project" value="InterPro"/>
</dbReference>
<protein>
    <submittedName>
        <fullName evidence="6">ABC transporter substrate-binding protein</fullName>
    </submittedName>
</protein>
<dbReference type="RefSeq" id="WP_317996629.1">
    <property type="nucleotide sequence ID" value="NZ_AP025523.1"/>
</dbReference>
<proteinExistence type="inferred from homology"/>
<evidence type="ECO:0000256" key="3">
    <source>
        <dbReference type="ARBA" id="ARBA00022729"/>
    </source>
</evidence>